<dbReference type="Gene3D" id="3.40.630.30">
    <property type="match status" value="1"/>
</dbReference>
<dbReference type="PANTHER" id="PTHR43441:SF6">
    <property type="entry name" value="N-ACETYLTRANSFERASE DOMAIN-CONTAINING PROTEIN"/>
    <property type="match status" value="1"/>
</dbReference>
<dbReference type="RefSeq" id="WP_114664778.1">
    <property type="nucleotide sequence ID" value="NZ_CP031194.1"/>
</dbReference>
<dbReference type="InterPro" id="IPR016181">
    <property type="entry name" value="Acyl_CoA_acyltransferase"/>
</dbReference>
<keyword evidence="2" id="KW-0808">Transferase</keyword>
<evidence type="ECO:0000313" key="2">
    <source>
        <dbReference type="EMBL" id="AXG82238.1"/>
    </source>
</evidence>
<dbReference type="PROSITE" id="PS51186">
    <property type="entry name" value="GNAT"/>
    <property type="match status" value="1"/>
</dbReference>
<gene>
    <name evidence="2" type="ORF">DVK44_00105</name>
</gene>
<proteinExistence type="predicted"/>
<evidence type="ECO:0000259" key="1">
    <source>
        <dbReference type="PROSITE" id="PS51186"/>
    </source>
</evidence>
<dbReference type="InterPro" id="IPR051908">
    <property type="entry name" value="Ribosomal_N-acetyltransferase"/>
</dbReference>
<dbReference type="GO" id="GO:0008999">
    <property type="term" value="F:protein-N-terminal-alanine acetyltransferase activity"/>
    <property type="evidence" value="ECO:0007669"/>
    <property type="project" value="TreeGrafter"/>
</dbReference>
<reference evidence="3" key="1">
    <citation type="submission" date="2018-07" db="EMBL/GenBank/DDBJ databases">
        <authorList>
            <person name="Zhao J."/>
        </authorList>
    </citation>
    <scope>NUCLEOTIDE SEQUENCE [LARGE SCALE GENOMIC DNA]</scope>
    <source>
        <strain evidence="3">GSSD-12</strain>
    </source>
</reference>
<dbReference type="OrthoDB" id="4543915at2"/>
<keyword evidence="3" id="KW-1185">Reference proteome</keyword>
<sequence length="178" mass="18944">MEDLVTARLVLHPLGVLEAERVAAGEPAAGDRWAPGYPTDGDIVGAGRYLTTCSITGDPQPFGPYEIRRRSDGRAIGGVGFHGAPDDDLTVTIGYGLVPSAYGRGFATESLRRLLRFARERGVLRVRGDTDHGNTASQRVMTAVGMRLVAEDERLKYYSVVWDDDGAPDGAGTIPGAG</sequence>
<dbReference type="KEGG" id="spad:DVK44_00105"/>
<dbReference type="SUPFAM" id="SSF55729">
    <property type="entry name" value="Acyl-CoA N-acyltransferases (Nat)"/>
    <property type="match status" value="1"/>
</dbReference>
<protein>
    <submittedName>
        <fullName evidence="2">N-acetyltransferase</fullName>
    </submittedName>
</protein>
<dbReference type="GO" id="GO:0005737">
    <property type="term" value="C:cytoplasm"/>
    <property type="evidence" value="ECO:0007669"/>
    <property type="project" value="TreeGrafter"/>
</dbReference>
<dbReference type="EMBL" id="CP031194">
    <property type="protein sequence ID" value="AXG82238.1"/>
    <property type="molecule type" value="Genomic_DNA"/>
</dbReference>
<accession>A0A345HZW4</accession>
<dbReference type="CDD" id="cd04301">
    <property type="entry name" value="NAT_SF"/>
    <property type="match status" value="1"/>
</dbReference>
<dbReference type="InterPro" id="IPR000182">
    <property type="entry name" value="GNAT_dom"/>
</dbReference>
<feature type="domain" description="N-acetyltransferase" evidence="1">
    <location>
        <begin position="70"/>
        <end position="167"/>
    </location>
</feature>
<name>A0A345HZW4_9ACTN</name>
<dbReference type="PANTHER" id="PTHR43441">
    <property type="entry name" value="RIBOSOMAL-PROTEIN-SERINE ACETYLTRANSFERASE"/>
    <property type="match status" value="1"/>
</dbReference>
<organism evidence="2 3">
    <name type="scientific">Streptomyces paludis</name>
    <dbReference type="NCBI Taxonomy" id="2282738"/>
    <lineage>
        <taxon>Bacteria</taxon>
        <taxon>Bacillati</taxon>
        <taxon>Actinomycetota</taxon>
        <taxon>Actinomycetes</taxon>
        <taxon>Kitasatosporales</taxon>
        <taxon>Streptomycetaceae</taxon>
        <taxon>Streptomyces</taxon>
    </lineage>
</organism>
<dbReference type="AlphaFoldDB" id="A0A345HZW4"/>
<dbReference type="Proteomes" id="UP000253868">
    <property type="component" value="Chromosome"/>
</dbReference>
<dbReference type="Pfam" id="PF13302">
    <property type="entry name" value="Acetyltransf_3"/>
    <property type="match status" value="1"/>
</dbReference>
<evidence type="ECO:0000313" key="3">
    <source>
        <dbReference type="Proteomes" id="UP000253868"/>
    </source>
</evidence>
<dbReference type="GO" id="GO:1990189">
    <property type="term" value="F:protein N-terminal-serine acetyltransferase activity"/>
    <property type="evidence" value="ECO:0007669"/>
    <property type="project" value="TreeGrafter"/>
</dbReference>